<dbReference type="InterPro" id="IPR050951">
    <property type="entry name" value="Retrovirus_Pol_polyprotein"/>
</dbReference>
<dbReference type="FunFam" id="3.30.70.270:FF:000063">
    <property type="entry name" value="Zinc knuckle domaincontaining protein"/>
    <property type="match status" value="1"/>
</dbReference>
<dbReference type="RefSeq" id="XP_016470698.1">
    <property type="nucleotide sequence ID" value="XM_016615212.1"/>
</dbReference>
<dbReference type="KEGG" id="nta:107792948"/>
<dbReference type="SMR" id="A0A1S4A240"/>
<name>A0A1S4A240_TOBAC</name>
<dbReference type="SUPFAM" id="SSF56672">
    <property type="entry name" value="DNA/RNA polymerases"/>
    <property type="match status" value="1"/>
</dbReference>
<evidence type="ECO:0000313" key="1">
    <source>
        <dbReference type="RefSeq" id="XP_016470698.1"/>
    </source>
</evidence>
<protein>
    <submittedName>
        <fullName evidence="1">Uncharacterized mitochondrial protein AtMg00860-like</fullName>
    </submittedName>
</protein>
<dbReference type="PANTHER" id="PTHR37984:SF5">
    <property type="entry name" value="PROTEIN NYNRIN-LIKE"/>
    <property type="match status" value="1"/>
</dbReference>
<proteinExistence type="predicted"/>
<dbReference type="InterPro" id="IPR043502">
    <property type="entry name" value="DNA/RNA_pol_sf"/>
</dbReference>
<dbReference type="InterPro" id="IPR043128">
    <property type="entry name" value="Rev_trsase/Diguanyl_cyclase"/>
</dbReference>
<dbReference type="PANTHER" id="PTHR37984">
    <property type="entry name" value="PROTEIN CBG26694"/>
    <property type="match status" value="1"/>
</dbReference>
<organism evidence="1">
    <name type="scientific">Nicotiana tabacum</name>
    <name type="common">Common tobacco</name>
    <dbReference type="NCBI Taxonomy" id="4097"/>
    <lineage>
        <taxon>Eukaryota</taxon>
        <taxon>Viridiplantae</taxon>
        <taxon>Streptophyta</taxon>
        <taxon>Embryophyta</taxon>
        <taxon>Tracheophyta</taxon>
        <taxon>Spermatophyta</taxon>
        <taxon>Magnoliopsida</taxon>
        <taxon>eudicotyledons</taxon>
        <taxon>Gunneridae</taxon>
        <taxon>Pentapetalae</taxon>
        <taxon>asterids</taxon>
        <taxon>lamiids</taxon>
        <taxon>Solanales</taxon>
        <taxon>Solanaceae</taxon>
        <taxon>Nicotianoideae</taxon>
        <taxon>Nicotianeae</taxon>
        <taxon>Nicotiana</taxon>
    </lineage>
</organism>
<dbReference type="PaxDb" id="4097-A0A1S4A240"/>
<dbReference type="OrthoDB" id="1734625at2759"/>
<dbReference type="AlphaFoldDB" id="A0A1S4A240"/>
<dbReference type="Gene3D" id="3.30.70.270">
    <property type="match status" value="2"/>
</dbReference>
<sequence>MLQTLREQKLYAQFSKCEFWLEFVAFLRHVVLGKGIKAYPKKIEAVQSWPRPTLVAEIMSFLGLEGYCCRFVQGYSSIAAPLNRLTQKGVSFHWFDDCEASFQKLKTAWTTIPVLVFPSSLGMYTVYCDNSR</sequence>
<feature type="non-terminal residue" evidence="1">
    <location>
        <position position="132"/>
    </location>
</feature>
<accession>A0A1S4A240</accession>
<reference evidence="1" key="1">
    <citation type="submission" date="2025-08" db="UniProtKB">
        <authorList>
            <consortium name="RefSeq"/>
        </authorList>
    </citation>
    <scope>IDENTIFICATION</scope>
</reference>
<dbReference type="STRING" id="4097.A0A1S4A240"/>
<dbReference type="OMA" id="QFSKCEF"/>
<gene>
    <name evidence="1" type="primary">LOC107792948</name>
</gene>